<sequence length="278" mass="29980">MTTLRYKQDGYHRANRRDNLGKNYITNNLGRLTGIALPPVVVVAAFANAKSITFDGVNERLTSNSTSPFNFERTDTFSFSFWIKLGATSGTDQMLMARNNGSNIGWRVGINPDRTIQFLFLGGGGNTLYRNSTSTVSVGVWKNVIVTYSGSSSITGAKMYFDGTESGYTNVVDTLAASTVLAGVSTKIGVNSDSANYFNGKLDEISIWNKNLDASDISSIYNSGAPTDLSSHVSAANLIGWYRFDDDTIPDIIDNSTVGNDFTSNNMEAGDIGTDVPS</sequence>
<gene>
    <name evidence="1" type="ORF">UT24_C0038G0009</name>
</gene>
<dbReference type="SUPFAM" id="SSF49899">
    <property type="entry name" value="Concanavalin A-like lectins/glucanases"/>
    <property type="match status" value="1"/>
</dbReference>
<proteinExistence type="predicted"/>
<evidence type="ECO:0000313" key="2">
    <source>
        <dbReference type="Proteomes" id="UP000033881"/>
    </source>
</evidence>
<organism evidence="1 2">
    <name type="scientific">Candidatus Woesebacteria bacterium GW2011_GWB1_39_12</name>
    <dbReference type="NCBI Taxonomy" id="1618574"/>
    <lineage>
        <taxon>Bacteria</taxon>
        <taxon>Candidatus Woeseibacteriota</taxon>
    </lineage>
</organism>
<name>A0A0G0M515_9BACT</name>
<dbReference type="Gene3D" id="2.60.120.200">
    <property type="match status" value="1"/>
</dbReference>
<dbReference type="AlphaFoldDB" id="A0A0G0M515"/>
<reference evidence="1 2" key="1">
    <citation type="journal article" date="2015" name="Nature">
        <title>rRNA introns, odd ribosomes, and small enigmatic genomes across a large radiation of phyla.</title>
        <authorList>
            <person name="Brown C.T."/>
            <person name="Hug L.A."/>
            <person name="Thomas B.C."/>
            <person name="Sharon I."/>
            <person name="Castelle C.J."/>
            <person name="Singh A."/>
            <person name="Wilkins M.J."/>
            <person name="Williams K.H."/>
            <person name="Banfield J.F."/>
        </authorList>
    </citation>
    <scope>NUCLEOTIDE SEQUENCE [LARGE SCALE GENOMIC DNA]</scope>
</reference>
<evidence type="ECO:0000313" key="1">
    <source>
        <dbReference type="EMBL" id="KKQ98362.1"/>
    </source>
</evidence>
<comment type="caution">
    <text evidence="1">The sequence shown here is derived from an EMBL/GenBank/DDBJ whole genome shotgun (WGS) entry which is preliminary data.</text>
</comment>
<dbReference type="Pfam" id="PF13385">
    <property type="entry name" value="Laminin_G_3"/>
    <property type="match status" value="1"/>
</dbReference>
<keyword evidence="1" id="KW-0378">Hydrolase</keyword>
<dbReference type="STRING" id="1618574.UT24_C0038G0009"/>
<dbReference type="GO" id="GO:0016787">
    <property type="term" value="F:hydrolase activity"/>
    <property type="evidence" value="ECO:0007669"/>
    <property type="project" value="UniProtKB-KW"/>
</dbReference>
<dbReference type="EMBL" id="LBWB01000038">
    <property type="protein sequence ID" value="KKQ98362.1"/>
    <property type="molecule type" value="Genomic_DNA"/>
</dbReference>
<accession>A0A0G0M515</accession>
<dbReference type="Proteomes" id="UP000033881">
    <property type="component" value="Unassembled WGS sequence"/>
</dbReference>
<protein>
    <submittedName>
        <fullName evidence="1">BNR repeat-containing glycosyl hydrolase</fullName>
    </submittedName>
</protein>
<dbReference type="InterPro" id="IPR013320">
    <property type="entry name" value="ConA-like_dom_sf"/>
</dbReference>